<dbReference type="EMBL" id="UINC01001419">
    <property type="protein sequence ID" value="SUZ80227.1"/>
    <property type="molecule type" value="Genomic_DNA"/>
</dbReference>
<dbReference type="InterPro" id="IPR036590">
    <property type="entry name" value="SRAP-like"/>
</dbReference>
<gene>
    <name evidence="8" type="ORF">METZ01_LOCUS33081</name>
</gene>
<dbReference type="GO" id="GO:0106300">
    <property type="term" value="P:protein-DNA covalent cross-linking repair"/>
    <property type="evidence" value="ECO:0007669"/>
    <property type="project" value="InterPro"/>
</dbReference>
<reference evidence="8" key="1">
    <citation type="submission" date="2018-05" db="EMBL/GenBank/DDBJ databases">
        <authorList>
            <person name="Lanie J.A."/>
            <person name="Ng W.-L."/>
            <person name="Kazmierczak K.M."/>
            <person name="Andrzejewski T.M."/>
            <person name="Davidsen T.M."/>
            <person name="Wayne K.J."/>
            <person name="Tettelin H."/>
            <person name="Glass J.I."/>
            <person name="Rusch D."/>
            <person name="Podicherti R."/>
            <person name="Tsui H.-C.T."/>
            <person name="Winkler M.E."/>
        </authorList>
    </citation>
    <scope>NUCLEOTIDE SEQUENCE</scope>
</reference>
<evidence type="ECO:0000256" key="6">
    <source>
        <dbReference type="ARBA" id="ARBA00023125"/>
    </source>
</evidence>
<sequence length="242" mass="26540">MCGRVVTTSSPEELCEYVAAGDVIDALEGPDHNVAPSGLLPVAWVDDQADSGRVLGVARWGLVPSWATDPAVGLRLFNARAETVAVKPSFRAAFRRRRCLVLIDGFYEWGPGVAGSPKQPWFVRRVDGSPLALAGLWESRFDDVRTLRTCTVVTVPANADLTPVHHRMPAVVAENDWDRWLDPATSVRHTLEEVLVPSPDGLLVLHPVDRRVNDARQKGRELTVPVPLEASADRMGSQEALW</sequence>
<accession>A0A381QQR0</accession>
<dbReference type="AlphaFoldDB" id="A0A381QQR0"/>
<protein>
    <recommendedName>
        <fullName evidence="9">Abasic site processing protein</fullName>
    </recommendedName>
</protein>
<dbReference type="PANTHER" id="PTHR13604">
    <property type="entry name" value="DC12-RELATED"/>
    <property type="match status" value="1"/>
</dbReference>
<evidence type="ECO:0000256" key="3">
    <source>
        <dbReference type="ARBA" id="ARBA00022763"/>
    </source>
</evidence>
<keyword evidence="2" id="KW-0645">Protease</keyword>
<comment type="similarity">
    <text evidence="1">Belongs to the SOS response-associated peptidase family.</text>
</comment>
<dbReference type="GO" id="GO:0006508">
    <property type="term" value="P:proteolysis"/>
    <property type="evidence" value="ECO:0007669"/>
    <property type="project" value="UniProtKB-KW"/>
</dbReference>
<evidence type="ECO:0000313" key="8">
    <source>
        <dbReference type="EMBL" id="SUZ80227.1"/>
    </source>
</evidence>
<dbReference type="Pfam" id="PF02586">
    <property type="entry name" value="SRAP"/>
    <property type="match status" value="1"/>
</dbReference>
<dbReference type="InterPro" id="IPR003738">
    <property type="entry name" value="SRAP"/>
</dbReference>
<dbReference type="SUPFAM" id="SSF143081">
    <property type="entry name" value="BB1717-like"/>
    <property type="match status" value="1"/>
</dbReference>
<dbReference type="PANTHER" id="PTHR13604:SF0">
    <property type="entry name" value="ABASIC SITE PROCESSING PROTEIN HMCES"/>
    <property type="match status" value="1"/>
</dbReference>
<organism evidence="8">
    <name type="scientific">marine metagenome</name>
    <dbReference type="NCBI Taxonomy" id="408172"/>
    <lineage>
        <taxon>unclassified sequences</taxon>
        <taxon>metagenomes</taxon>
        <taxon>ecological metagenomes</taxon>
    </lineage>
</organism>
<dbReference type="Gene3D" id="3.90.1680.10">
    <property type="entry name" value="SOS response associated peptidase-like"/>
    <property type="match status" value="1"/>
</dbReference>
<evidence type="ECO:0000256" key="2">
    <source>
        <dbReference type="ARBA" id="ARBA00022670"/>
    </source>
</evidence>
<proteinExistence type="inferred from homology"/>
<keyword evidence="6" id="KW-0238">DNA-binding</keyword>
<evidence type="ECO:0000256" key="7">
    <source>
        <dbReference type="ARBA" id="ARBA00023239"/>
    </source>
</evidence>
<name>A0A381QQR0_9ZZZZ</name>
<evidence type="ECO:0000256" key="4">
    <source>
        <dbReference type="ARBA" id="ARBA00022801"/>
    </source>
</evidence>
<keyword evidence="7" id="KW-0456">Lyase</keyword>
<keyword evidence="3" id="KW-0227">DNA damage</keyword>
<keyword evidence="4" id="KW-0378">Hydrolase</keyword>
<evidence type="ECO:0000256" key="5">
    <source>
        <dbReference type="ARBA" id="ARBA00023124"/>
    </source>
</evidence>
<evidence type="ECO:0000256" key="1">
    <source>
        <dbReference type="ARBA" id="ARBA00008136"/>
    </source>
</evidence>
<evidence type="ECO:0008006" key="9">
    <source>
        <dbReference type="Google" id="ProtNLM"/>
    </source>
</evidence>
<dbReference type="GO" id="GO:0003697">
    <property type="term" value="F:single-stranded DNA binding"/>
    <property type="evidence" value="ECO:0007669"/>
    <property type="project" value="InterPro"/>
</dbReference>
<dbReference type="GO" id="GO:0016829">
    <property type="term" value="F:lyase activity"/>
    <property type="evidence" value="ECO:0007669"/>
    <property type="project" value="UniProtKB-KW"/>
</dbReference>
<keyword evidence="5" id="KW-0190">Covalent protein-DNA linkage</keyword>
<dbReference type="GO" id="GO:0008233">
    <property type="term" value="F:peptidase activity"/>
    <property type="evidence" value="ECO:0007669"/>
    <property type="project" value="UniProtKB-KW"/>
</dbReference>